<organism evidence="2 3">
    <name type="scientific">Aporhodopirellula rubra</name>
    <dbReference type="NCBI Taxonomy" id="980271"/>
    <lineage>
        <taxon>Bacteria</taxon>
        <taxon>Pseudomonadati</taxon>
        <taxon>Planctomycetota</taxon>
        <taxon>Planctomycetia</taxon>
        <taxon>Pirellulales</taxon>
        <taxon>Pirellulaceae</taxon>
        <taxon>Aporhodopirellula</taxon>
    </lineage>
</organism>
<keyword evidence="3" id="KW-1185">Reference proteome</keyword>
<feature type="chain" id="PRO_5030796322" description="Secreted protein" evidence="1">
    <location>
        <begin position="20"/>
        <end position="428"/>
    </location>
</feature>
<proteinExistence type="predicted"/>
<feature type="signal peptide" evidence="1">
    <location>
        <begin position="1"/>
        <end position="19"/>
    </location>
</feature>
<accession>A0A7W5DW92</accession>
<dbReference type="InterPro" id="IPR007825">
    <property type="entry name" value="Major_OMP_Legionella"/>
</dbReference>
<keyword evidence="1" id="KW-0732">Signal</keyword>
<dbReference type="AlphaFoldDB" id="A0A7W5DW92"/>
<protein>
    <recommendedName>
        <fullName evidence="4">Secreted protein</fullName>
    </recommendedName>
</protein>
<dbReference type="Pfam" id="PF05150">
    <property type="entry name" value="Legionella_OMP"/>
    <property type="match status" value="1"/>
</dbReference>
<name>A0A7W5DW92_9BACT</name>
<evidence type="ECO:0000313" key="3">
    <source>
        <dbReference type="Proteomes" id="UP000536179"/>
    </source>
</evidence>
<evidence type="ECO:0008006" key="4">
    <source>
        <dbReference type="Google" id="ProtNLM"/>
    </source>
</evidence>
<dbReference type="RefSeq" id="WP_184301511.1">
    <property type="nucleotide sequence ID" value="NZ_JACHXU010000002.1"/>
</dbReference>
<evidence type="ECO:0000256" key="1">
    <source>
        <dbReference type="SAM" id="SignalP"/>
    </source>
</evidence>
<evidence type="ECO:0000313" key="2">
    <source>
        <dbReference type="EMBL" id="MBB3204842.1"/>
    </source>
</evidence>
<dbReference type="EMBL" id="JACHXU010000002">
    <property type="protein sequence ID" value="MBB3204842.1"/>
    <property type="molecule type" value="Genomic_DNA"/>
</dbReference>
<dbReference type="Proteomes" id="UP000536179">
    <property type="component" value="Unassembled WGS sequence"/>
</dbReference>
<reference evidence="2 3" key="1">
    <citation type="submission" date="2020-08" db="EMBL/GenBank/DDBJ databases">
        <title>Genomic Encyclopedia of Type Strains, Phase III (KMG-III): the genomes of soil and plant-associated and newly described type strains.</title>
        <authorList>
            <person name="Whitman W."/>
        </authorList>
    </citation>
    <scope>NUCLEOTIDE SEQUENCE [LARGE SCALE GENOMIC DNA]</scope>
    <source>
        <strain evidence="2 3">CECT 8075</strain>
    </source>
</reference>
<gene>
    <name evidence="2" type="ORF">FHS27_000609</name>
</gene>
<comment type="caution">
    <text evidence="2">The sequence shown here is derived from an EMBL/GenBank/DDBJ whole genome shotgun (WGS) entry which is preliminary data.</text>
</comment>
<sequence>MNASWVAILLTAFIPWMTAGQVTGQDITPEEFASLLGMQDIEGVSEESVATSSGYVGGRKDEEVPSTLVPGSADTLRTVGFENYDSVDPVTLQLADLQSQLSAQHMEIGQLRSQLHSPLHFKGRKSPRYFATYESVIVQAVQSNTSALIVETDDGYSQVMFPWKLKHSPRVEFGVMPAAGKLGYRMRYWQFDHSTSFHAGDGNGIIPVGTWGTVGYLAEDGDIVTGVDLVEEGDFRSTVRADVIDMEVQRSLSLPIEIFAGLRYARIKQGYLARTNEALLGTPDTVAAQTEFRGIGPTVAMRFNHQLPLNRLSLFADARGALLFGNQEYSVVDSANDLLQTMNAIGVQDWSDLSNSMATSAELKFGIQYVPADWLAMRVAMEAQHFGGVGGANPIAVFAGSDNGLSTDGPLDDDLSFFGLSVAVEAGF</sequence>